<gene>
    <name evidence="9" type="ORF">J2Z22_004066</name>
</gene>
<evidence type="ECO:0000256" key="6">
    <source>
        <dbReference type="RuleBase" id="RU003811"/>
    </source>
</evidence>
<dbReference type="InterPro" id="IPR014729">
    <property type="entry name" value="Rossmann-like_a/b/a_fold"/>
</dbReference>
<feature type="domain" description="NAD/GMP synthase" evidence="8">
    <location>
        <begin position="36"/>
        <end position="259"/>
    </location>
</feature>
<reference evidence="9 10" key="1">
    <citation type="submission" date="2023-07" db="EMBL/GenBank/DDBJ databases">
        <title>Genomic Encyclopedia of Type Strains, Phase IV (KMG-IV): sequencing the most valuable type-strain genomes for metagenomic binning, comparative biology and taxonomic classification.</title>
        <authorList>
            <person name="Goeker M."/>
        </authorList>
    </citation>
    <scope>NUCLEOTIDE SEQUENCE [LARGE SCALE GENOMIC DNA]</scope>
    <source>
        <strain evidence="9 10">T98</strain>
    </source>
</reference>
<keyword evidence="3 6" id="KW-0547">Nucleotide-binding</keyword>
<dbReference type="Gene3D" id="3.40.50.620">
    <property type="entry name" value="HUPs"/>
    <property type="match status" value="1"/>
</dbReference>
<keyword evidence="5 6" id="KW-0520">NAD</keyword>
<dbReference type="NCBIfam" id="TIGR00552">
    <property type="entry name" value="nadE"/>
    <property type="match status" value="1"/>
</dbReference>
<name>A0ABU3HCD0_9BACL</name>
<evidence type="ECO:0000256" key="2">
    <source>
        <dbReference type="ARBA" id="ARBA00022598"/>
    </source>
</evidence>
<comment type="pathway">
    <text evidence="1">Cofactor biosynthesis; NAD(+) biosynthesis.</text>
</comment>
<dbReference type="SUPFAM" id="SSF52402">
    <property type="entry name" value="Adenine nucleotide alpha hydrolases-like"/>
    <property type="match status" value="1"/>
</dbReference>
<dbReference type="InterPro" id="IPR003694">
    <property type="entry name" value="NAD_synthase"/>
</dbReference>
<dbReference type="PANTHER" id="PTHR23090">
    <property type="entry name" value="NH 3 /GLUTAMINE-DEPENDENT NAD + SYNTHETASE"/>
    <property type="match status" value="1"/>
</dbReference>
<dbReference type="GO" id="GO:0008795">
    <property type="term" value="F:NAD+ synthase activity"/>
    <property type="evidence" value="ECO:0007669"/>
    <property type="project" value="UniProtKB-EC"/>
</dbReference>
<sequence>MRKMMPMKVSELHLSIQEEIIAALGVKPAIDAEAEVRKRVDFLKAYILESGAKGLLIAINGDVDSAAAAGLCQRATDELTAEQGKEYITLGVFQPCGEQEDTGHGCAAAKAFGLKYTVMTNIGDAVDEIALETEYALKAIGQHRHMTYQGKGEIQAGTRMVILHALSLENNLLVVGTAHASRAIAGSCAKWEGAGADIEPLRSLHRRQVRELAVCLGVPAEIITEAKAADRLAGQPGEARRGVSYEDSSDYLEGKPVQPAAAELLESFCRSNAYKRGVVPGI</sequence>
<comment type="caution">
    <text evidence="9">The sequence shown here is derived from an EMBL/GenBank/DDBJ whole genome shotgun (WGS) entry which is preliminary data.</text>
</comment>
<dbReference type="EC" id="6.3.1.5" evidence="7"/>
<accession>A0ABU3HCD0</accession>
<evidence type="ECO:0000313" key="9">
    <source>
        <dbReference type="EMBL" id="MDT3428474.1"/>
    </source>
</evidence>
<dbReference type="EMBL" id="JAUSUY010000022">
    <property type="protein sequence ID" value="MDT3428474.1"/>
    <property type="molecule type" value="Genomic_DNA"/>
</dbReference>
<dbReference type="CDD" id="cd00553">
    <property type="entry name" value="NAD_synthase"/>
    <property type="match status" value="1"/>
</dbReference>
<evidence type="ECO:0000256" key="1">
    <source>
        <dbReference type="ARBA" id="ARBA00004790"/>
    </source>
</evidence>
<evidence type="ECO:0000313" key="10">
    <source>
        <dbReference type="Proteomes" id="UP001248709"/>
    </source>
</evidence>
<protein>
    <recommendedName>
        <fullName evidence="7">NH(3)-dependent NAD(+) synthetase</fullName>
        <ecNumber evidence="7">6.3.1.5</ecNumber>
    </recommendedName>
</protein>
<evidence type="ECO:0000256" key="5">
    <source>
        <dbReference type="ARBA" id="ARBA00023027"/>
    </source>
</evidence>
<keyword evidence="2 6" id="KW-0436">Ligase</keyword>
<dbReference type="Pfam" id="PF02540">
    <property type="entry name" value="NAD_synthase"/>
    <property type="match status" value="1"/>
</dbReference>
<organism evidence="9 10">
    <name type="scientific">Paenibacillus forsythiae</name>
    <dbReference type="NCBI Taxonomy" id="365616"/>
    <lineage>
        <taxon>Bacteria</taxon>
        <taxon>Bacillati</taxon>
        <taxon>Bacillota</taxon>
        <taxon>Bacilli</taxon>
        <taxon>Bacillales</taxon>
        <taxon>Paenibacillaceae</taxon>
        <taxon>Paenibacillus</taxon>
    </lineage>
</organism>
<proteinExistence type="inferred from homology"/>
<keyword evidence="4 6" id="KW-0067">ATP-binding</keyword>
<evidence type="ECO:0000256" key="4">
    <source>
        <dbReference type="ARBA" id="ARBA00022840"/>
    </source>
</evidence>
<evidence type="ECO:0000256" key="3">
    <source>
        <dbReference type="ARBA" id="ARBA00022741"/>
    </source>
</evidence>
<dbReference type="PANTHER" id="PTHR23090:SF7">
    <property type="entry name" value="NH(3)-DEPENDENT NAD(+) SYNTHETASE"/>
    <property type="match status" value="1"/>
</dbReference>
<dbReference type="Proteomes" id="UP001248709">
    <property type="component" value="Unassembled WGS sequence"/>
</dbReference>
<dbReference type="InterPro" id="IPR022310">
    <property type="entry name" value="NAD/GMP_synthase"/>
</dbReference>
<evidence type="ECO:0000259" key="8">
    <source>
        <dbReference type="Pfam" id="PF02540"/>
    </source>
</evidence>
<comment type="similarity">
    <text evidence="6">Belongs to the NAD synthetase family.</text>
</comment>
<keyword evidence="10" id="KW-1185">Reference proteome</keyword>
<evidence type="ECO:0000256" key="7">
    <source>
        <dbReference type="RuleBase" id="RU003812"/>
    </source>
</evidence>
<comment type="catalytic activity">
    <reaction evidence="7">
        <text>deamido-NAD(+) + NH4(+) + ATP = AMP + diphosphate + NAD(+) + H(+)</text>
        <dbReference type="Rhea" id="RHEA:21188"/>
        <dbReference type="ChEBI" id="CHEBI:15378"/>
        <dbReference type="ChEBI" id="CHEBI:28938"/>
        <dbReference type="ChEBI" id="CHEBI:30616"/>
        <dbReference type="ChEBI" id="CHEBI:33019"/>
        <dbReference type="ChEBI" id="CHEBI:57540"/>
        <dbReference type="ChEBI" id="CHEBI:58437"/>
        <dbReference type="ChEBI" id="CHEBI:456215"/>
        <dbReference type="EC" id="6.3.1.5"/>
    </reaction>
</comment>